<comment type="caution">
    <text evidence="1">The sequence shown here is derived from an EMBL/GenBank/DDBJ whole genome shotgun (WGS) entry which is preliminary data.</text>
</comment>
<evidence type="ECO:0000313" key="2">
    <source>
        <dbReference type="Proteomes" id="UP000003676"/>
    </source>
</evidence>
<sequence length="145" mass="16410">MASPFWQYFHDKLNWPAIFRPGPVSALAKGLALYMDDVREDILWLRRQWNPATADDERIAAYGASRGILRTRYDTDESYRLRVVNAFAWHKLGGKVQGLVRILAENGFAGAVIVPVNDVRRHDAAFSHNGAATYNDGLCWAQFDV</sequence>
<reference evidence="1 2" key="2">
    <citation type="submission" date="2008-10" db="EMBL/GenBank/DDBJ databases">
        <authorList>
            <person name="Fulton L."/>
            <person name="Clifton S."/>
            <person name="Fulton B."/>
            <person name="Xu J."/>
            <person name="Minx P."/>
            <person name="Pepin K.H."/>
            <person name="Johnson M."/>
            <person name="Bhonagiri V."/>
            <person name="Nash W.E."/>
            <person name="Mardis E.R."/>
            <person name="Wilson R.K."/>
        </authorList>
    </citation>
    <scope>NUCLEOTIDE SEQUENCE [LARGE SCALE GENOMIC DNA]</scope>
    <source>
        <strain evidence="1 2">ATCC 29098</strain>
    </source>
</reference>
<dbReference type="eggNOG" id="ENOG50302FI">
    <property type="taxonomic scope" value="Bacteria"/>
</dbReference>
<dbReference type="EMBL" id="ABXU01000127">
    <property type="protein sequence ID" value="EEB31946.1"/>
    <property type="molecule type" value="Genomic_DNA"/>
</dbReference>
<accession>B6WYJ9</accession>
<reference evidence="1 2" key="1">
    <citation type="submission" date="2008-10" db="EMBL/GenBank/DDBJ databases">
        <title>Draft genome sequence of Desulvovibrio piger (ATCC 29098).</title>
        <authorList>
            <person name="Sudarsanam P."/>
            <person name="Ley R."/>
            <person name="Guruge J."/>
            <person name="Turnbaugh P.J."/>
            <person name="Mahowald M."/>
            <person name="Liep D."/>
            <person name="Gordon J."/>
        </authorList>
    </citation>
    <scope>NUCLEOTIDE SEQUENCE [LARGE SCALE GENOMIC DNA]</scope>
    <source>
        <strain evidence="1 2">ATCC 29098</strain>
    </source>
</reference>
<evidence type="ECO:0000313" key="1">
    <source>
        <dbReference type="EMBL" id="EEB31946.1"/>
    </source>
</evidence>
<organism evidence="1 2">
    <name type="scientific">Desulfovibrio piger ATCC 29098</name>
    <dbReference type="NCBI Taxonomy" id="411464"/>
    <lineage>
        <taxon>Bacteria</taxon>
        <taxon>Pseudomonadati</taxon>
        <taxon>Thermodesulfobacteriota</taxon>
        <taxon>Desulfovibrionia</taxon>
        <taxon>Desulfovibrionales</taxon>
        <taxon>Desulfovibrionaceae</taxon>
        <taxon>Desulfovibrio</taxon>
    </lineage>
</organism>
<feature type="non-terminal residue" evidence="1">
    <location>
        <position position="145"/>
    </location>
</feature>
<proteinExistence type="predicted"/>
<dbReference type="Proteomes" id="UP000003676">
    <property type="component" value="Unassembled WGS sequence"/>
</dbReference>
<dbReference type="AlphaFoldDB" id="B6WYJ9"/>
<protein>
    <submittedName>
        <fullName evidence="1">Uncharacterized protein</fullName>
    </submittedName>
</protein>
<dbReference type="InterPro" id="IPR006521">
    <property type="entry name" value="Tail_protein_I"/>
</dbReference>
<dbReference type="Pfam" id="PF09684">
    <property type="entry name" value="Tail_P2_I"/>
    <property type="match status" value="1"/>
</dbReference>
<gene>
    <name evidence="1" type="ORF">DESPIG_03185</name>
</gene>
<dbReference type="RefSeq" id="WP_006009740.1">
    <property type="nucleotide sequence ID" value="NZ_DS996397.1"/>
</dbReference>
<dbReference type="HOGENOM" id="CLU_1800450_0_0_7"/>
<name>B6WYJ9_9BACT</name>